<reference evidence="7 8" key="1">
    <citation type="submission" date="2019-03" db="EMBL/GenBank/DDBJ databases">
        <title>Genomic Encyclopedia of Type Strains, Phase IV (KMG-IV): sequencing the most valuable type-strain genomes for metagenomic binning, comparative biology and taxonomic classification.</title>
        <authorList>
            <person name="Goeker M."/>
        </authorList>
    </citation>
    <scope>NUCLEOTIDE SEQUENCE [LARGE SCALE GENOMIC DNA]</scope>
    <source>
        <strain evidence="7 8">DSM 100048</strain>
    </source>
</reference>
<dbReference type="SUPFAM" id="SSF53697">
    <property type="entry name" value="SIS domain"/>
    <property type="match status" value="1"/>
</dbReference>
<dbReference type="GO" id="GO:0097367">
    <property type="term" value="F:carbohydrate derivative binding"/>
    <property type="evidence" value="ECO:0007669"/>
    <property type="project" value="InterPro"/>
</dbReference>
<dbReference type="RefSeq" id="WP_132474385.1">
    <property type="nucleotide sequence ID" value="NZ_JBHRVM010000001.1"/>
</dbReference>
<keyword evidence="3" id="KW-0324">Glycolysis</keyword>
<protein>
    <submittedName>
        <fullName evidence="7">RpiR family transcriptional regulator</fullName>
    </submittedName>
</protein>
<evidence type="ECO:0000259" key="5">
    <source>
        <dbReference type="PROSITE" id="PS51071"/>
    </source>
</evidence>
<dbReference type="Proteomes" id="UP000294692">
    <property type="component" value="Unassembled WGS sequence"/>
</dbReference>
<dbReference type="PROSITE" id="PS51071">
    <property type="entry name" value="HTH_RPIR"/>
    <property type="match status" value="1"/>
</dbReference>
<evidence type="ECO:0000256" key="2">
    <source>
        <dbReference type="ARBA" id="ARBA00023125"/>
    </source>
</evidence>
<dbReference type="SUPFAM" id="SSF46689">
    <property type="entry name" value="Homeodomain-like"/>
    <property type="match status" value="1"/>
</dbReference>
<dbReference type="GO" id="GO:0003700">
    <property type="term" value="F:DNA-binding transcription factor activity"/>
    <property type="evidence" value="ECO:0007669"/>
    <property type="project" value="InterPro"/>
</dbReference>
<dbReference type="Pfam" id="PF01418">
    <property type="entry name" value="HTH_6"/>
    <property type="match status" value="1"/>
</dbReference>
<evidence type="ECO:0000256" key="3">
    <source>
        <dbReference type="ARBA" id="ARBA00023152"/>
    </source>
</evidence>
<dbReference type="InterPro" id="IPR001347">
    <property type="entry name" value="SIS_dom"/>
</dbReference>
<dbReference type="Gene3D" id="3.40.50.10490">
    <property type="entry name" value="Glucose-6-phosphate isomerase like protein, domain 1"/>
    <property type="match status" value="1"/>
</dbReference>
<dbReference type="GO" id="GO:0006096">
    <property type="term" value="P:glycolytic process"/>
    <property type="evidence" value="ECO:0007669"/>
    <property type="project" value="UniProtKB-KW"/>
</dbReference>
<dbReference type="Gene3D" id="1.10.10.10">
    <property type="entry name" value="Winged helix-like DNA-binding domain superfamily/Winged helix DNA-binding domain"/>
    <property type="match status" value="1"/>
</dbReference>
<dbReference type="CDD" id="cd05013">
    <property type="entry name" value="SIS_RpiR"/>
    <property type="match status" value="1"/>
</dbReference>
<gene>
    <name evidence="7" type="ORF">EV686_102386</name>
</gene>
<comment type="caution">
    <text evidence="7">The sequence shown here is derived from an EMBL/GenBank/DDBJ whole genome shotgun (WGS) entry which is preliminary data.</text>
</comment>
<evidence type="ECO:0000313" key="7">
    <source>
        <dbReference type="EMBL" id="TCV01673.1"/>
    </source>
</evidence>
<keyword evidence="2" id="KW-0238">DNA-binding</keyword>
<dbReference type="Pfam" id="PF01380">
    <property type="entry name" value="SIS"/>
    <property type="match status" value="1"/>
</dbReference>
<dbReference type="PANTHER" id="PTHR30514:SF18">
    <property type="entry name" value="RPIR-FAMILY TRANSCRIPTIONAL REGULATOR"/>
    <property type="match status" value="1"/>
</dbReference>
<feature type="domain" description="SIS" evidence="6">
    <location>
        <begin position="129"/>
        <end position="276"/>
    </location>
</feature>
<dbReference type="EMBL" id="SMBX01000002">
    <property type="protein sequence ID" value="TCV01673.1"/>
    <property type="molecule type" value="Genomic_DNA"/>
</dbReference>
<feature type="domain" description="HTH rpiR-type" evidence="5">
    <location>
        <begin position="7"/>
        <end position="83"/>
    </location>
</feature>
<evidence type="ECO:0000259" key="6">
    <source>
        <dbReference type="PROSITE" id="PS51464"/>
    </source>
</evidence>
<organism evidence="7 8">
    <name type="scientific">Paracandidimonas soli</name>
    <dbReference type="NCBI Taxonomy" id="1917182"/>
    <lineage>
        <taxon>Bacteria</taxon>
        <taxon>Pseudomonadati</taxon>
        <taxon>Pseudomonadota</taxon>
        <taxon>Betaproteobacteria</taxon>
        <taxon>Burkholderiales</taxon>
        <taxon>Alcaligenaceae</taxon>
        <taxon>Paracandidimonas</taxon>
    </lineage>
</organism>
<dbReference type="PROSITE" id="PS51464">
    <property type="entry name" value="SIS"/>
    <property type="match status" value="1"/>
</dbReference>
<name>A0A4R3VCV0_9BURK</name>
<dbReference type="InterPro" id="IPR047640">
    <property type="entry name" value="RpiR-like"/>
</dbReference>
<proteinExistence type="predicted"/>
<dbReference type="GO" id="GO:0003677">
    <property type="term" value="F:DNA binding"/>
    <property type="evidence" value="ECO:0007669"/>
    <property type="project" value="UniProtKB-KW"/>
</dbReference>
<dbReference type="OrthoDB" id="8713538at2"/>
<dbReference type="AlphaFoldDB" id="A0A4R3VCV0"/>
<sequence>MPAKEKHLPEDRLRQHYHALSPELQRAADWVMSHPAEVGLWSMRRQAMALSVSPATMLRLARSVGYPSYNSFRLPFQKALTEPLAASVQHVQRTHRHAGPMQRDQLADIQRQAVSAAAGLNTSEAIDAAARAILQASHVGFLGSRICHALAFHLNYSYHLLKGNGSLIDGVGGTLSEQIHAMQSRDVVVAIALNPYSRSTIEAARLACQQDACLIALTDSSQSPLAQIAKHTLLFGAASSRSSEAMEAPATFFHTVTGATALIEQLLARIAALGGGAVQRRAAEIGRRLHQTQAYWEASIPREFPRTISRTSS</sequence>
<dbReference type="InterPro" id="IPR009057">
    <property type="entry name" value="Homeodomain-like_sf"/>
</dbReference>
<accession>A0A4R3VCV0</accession>
<dbReference type="InterPro" id="IPR035472">
    <property type="entry name" value="RpiR-like_SIS"/>
</dbReference>
<evidence type="ECO:0000313" key="8">
    <source>
        <dbReference type="Proteomes" id="UP000294692"/>
    </source>
</evidence>
<keyword evidence="1" id="KW-0805">Transcription regulation</keyword>
<dbReference type="InterPro" id="IPR000281">
    <property type="entry name" value="HTH_RpiR"/>
</dbReference>
<keyword evidence="8" id="KW-1185">Reference proteome</keyword>
<dbReference type="InterPro" id="IPR046348">
    <property type="entry name" value="SIS_dom_sf"/>
</dbReference>
<evidence type="ECO:0000256" key="1">
    <source>
        <dbReference type="ARBA" id="ARBA00023015"/>
    </source>
</evidence>
<evidence type="ECO:0000256" key="4">
    <source>
        <dbReference type="ARBA" id="ARBA00023163"/>
    </source>
</evidence>
<keyword evidence="4" id="KW-0804">Transcription</keyword>
<dbReference type="PANTHER" id="PTHR30514">
    <property type="entry name" value="GLUCOKINASE"/>
    <property type="match status" value="1"/>
</dbReference>
<dbReference type="InterPro" id="IPR036388">
    <property type="entry name" value="WH-like_DNA-bd_sf"/>
</dbReference>